<keyword evidence="9" id="KW-1185">Reference proteome</keyword>
<feature type="binding site" evidence="5">
    <location>
        <position position="142"/>
    </location>
    <ligand>
        <name>S-adenosyl-L-methionine</name>
        <dbReference type="ChEBI" id="CHEBI:59789"/>
    </ligand>
</feature>
<dbReference type="InterPro" id="IPR029063">
    <property type="entry name" value="SAM-dependent_MTases_sf"/>
</dbReference>
<sequence>MSPPRLADLLREGAAALARAGIEGAPRDARHLLAFAAGISRDRLTLVADEPATPDIVTRFDAAIARRAARCPVSRILGRRDFFGREFEITEDVLDPRPETESLVLLALERRPRRILDLGTGSGCLLATIVAETSGATGLGTDISDAALDVARRNAAAVGVADRTEWRLSDWFGAVTGRFDLVVSNPPYIAAADLPGLAEEVRDHDPFGALSPGEDALAAYRAILSGARHHLDPDGALLVEIGAEQGADVVQLFRTAGFGSVAIHPDLDGRDRVVSGRLIG</sequence>
<evidence type="ECO:0000256" key="3">
    <source>
        <dbReference type="ARBA" id="ARBA00022691"/>
    </source>
</evidence>
<dbReference type="InterPro" id="IPR019874">
    <property type="entry name" value="RF_methyltr_PrmC"/>
</dbReference>
<evidence type="ECO:0000259" key="7">
    <source>
        <dbReference type="Pfam" id="PF17827"/>
    </source>
</evidence>
<dbReference type="CDD" id="cd02440">
    <property type="entry name" value="AdoMet_MTases"/>
    <property type="match status" value="1"/>
</dbReference>
<accession>A0A2W7NB10</accession>
<dbReference type="GO" id="GO:0003676">
    <property type="term" value="F:nucleic acid binding"/>
    <property type="evidence" value="ECO:0007669"/>
    <property type="project" value="InterPro"/>
</dbReference>
<feature type="domain" description="Methyltransferase small" evidence="6">
    <location>
        <begin position="104"/>
        <end position="191"/>
    </location>
</feature>
<keyword evidence="2 5" id="KW-0808">Transferase</keyword>
<reference evidence="8 9" key="1">
    <citation type="submission" date="2018-06" db="EMBL/GenBank/DDBJ databases">
        <title>Genomic Encyclopedia of Archaeal and Bacterial Type Strains, Phase II (KMG-II): from individual species to whole genera.</title>
        <authorList>
            <person name="Goeker M."/>
        </authorList>
    </citation>
    <scope>NUCLEOTIDE SEQUENCE [LARGE SCALE GENOMIC DNA]</scope>
    <source>
        <strain evidence="8 9">DSM 22009</strain>
    </source>
</reference>
<evidence type="ECO:0000256" key="5">
    <source>
        <dbReference type="HAMAP-Rule" id="MF_02126"/>
    </source>
</evidence>
<dbReference type="GO" id="GO:0032259">
    <property type="term" value="P:methylation"/>
    <property type="evidence" value="ECO:0007669"/>
    <property type="project" value="UniProtKB-KW"/>
</dbReference>
<evidence type="ECO:0000259" key="6">
    <source>
        <dbReference type="Pfam" id="PF05175"/>
    </source>
</evidence>
<evidence type="ECO:0000256" key="2">
    <source>
        <dbReference type="ARBA" id="ARBA00022679"/>
    </source>
</evidence>
<comment type="function">
    <text evidence="5">Methylates the class 1 translation termination release factors RF1/PrfA and RF2/PrfB on the glutamine residue of the universally conserved GGQ motif.</text>
</comment>
<dbReference type="InterPro" id="IPR007848">
    <property type="entry name" value="Small_mtfrase_dom"/>
</dbReference>
<dbReference type="EMBL" id="QKZL01000004">
    <property type="protein sequence ID" value="PZX17511.1"/>
    <property type="molecule type" value="Genomic_DNA"/>
</dbReference>
<dbReference type="HAMAP" id="MF_02126">
    <property type="entry name" value="RF_methyltr_PrmC"/>
    <property type="match status" value="1"/>
</dbReference>
<dbReference type="Proteomes" id="UP000248916">
    <property type="component" value="Unassembled WGS sequence"/>
</dbReference>
<dbReference type="NCBIfam" id="TIGR03534">
    <property type="entry name" value="RF_mod_PrmC"/>
    <property type="match status" value="1"/>
</dbReference>
<feature type="binding site" evidence="5">
    <location>
        <position position="185"/>
    </location>
    <ligand>
        <name>S-adenosyl-L-methionine</name>
        <dbReference type="ChEBI" id="CHEBI:59789"/>
    </ligand>
</feature>
<feature type="domain" description="Release factor glutamine methyltransferase N-terminal" evidence="7">
    <location>
        <begin position="8"/>
        <end position="78"/>
    </location>
</feature>
<comment type="similarity">
    <text evidence="5">Belongs to the protein N5-glutamine methyltransferase family. PrmC subfamily.</text>
</comment>
<name>A0A2W7NB10_9RHOB</name>
<dbReference type="Gene3D" id="1.10.8.10">
    <property type="entry name" value="DNA helicase RuvA subunit, C-terminal domain"/>
    <property type="match status" value="1"/>
</dbReference>
<dbReference type="GO" id="GO:0102559">
    <property type="term" value="F:peptide chain release factor N(5)-glutamine methyltransferase activity"/>
    <property type="evidence" value="ECO:0007669"/>
    <property type="project" value="UniProtKB-EC"/>
</dbReference>
<dbReference type="SUPFAM" id="SSF53335">
    <property type="entry name" value="S-adenosyl-L-methionine-dependent methyltransferases"/>
    <property type="match status" value="1"/>
</dbReference>
<keyword evidence="3 5" id="KW-0949">S-adenosyl-L-methionine</keyword>
<keyword evidence="1 5" id="KW-0489">Methyltransferase</keyword>
<dbReference type="Pfam" id="PF05175">
    <property type="entry name" value="MTS"/>
    <property type="match status" value="1"/>
</dbReference>
<dbReference type="EC" id="2.1.1.297" evidence="5"/>
<comment type="catalytic activity">
    <reaction evidence="4 5">
        <text>L-glutaminyl-[peptide chain release factor] + S-adenosyl-L-methionine = N(5)-methyl-L-glutaminyl-[peptide chain release factor] + S-adenosyl-L-homocysteine + H(+)</text>
        <dbReference type="Rhea" id="RHEA:42896"/>
        <dbReference type="Rhea" id="RHEA-COMP:10271"/>
        <dbReference type="Rhea" id="RHEA-COMP:10272"/>
        <dbReference type="ChEBI" id="CHEBI:15378"/>
        <dbReference type="ChEBI" id="CHEBI:30011"/>
        <dbReference type="ChEBI" id="CHEBI:57856"/>
        <dbReference type="ChEBI" id="CHEBI:59789"/>
        <dbReference type="ChEBI" id="CHEBI:61891"/>
        <dbReference type="EC" id="2.1.1.297"/>
    </reaction>
</comment>
<dbReference type="Gene3D" id="3.40.50.150">
    <property type="entry name" value="Vaccinia Virus protein VP39"/>
    <property type="match status" value="1"/>
</dbReference>
<dbReference type="Pfam" id="PF17827">
    <property type="entry name" value="PrmC_N"/>
    <property type="match status" value="1"/>
</dbReference>
<dbReference type="PROSITE" id="PS00092">
    <property type="entry name" value="N6_MTASE"/>
    <property type="match status" value="1"/>
</dbReference>
<proteinExistence type="inferred from homology"/>
<organism evidence="8 9">
    <name type="scientific">Palleronia aestuarii</name>
    <dbReference type="NCBI Taxonomy" id="568105"/>
    <lineage>
        <taxon>Bacteria</taxon>
        <taxon>Pseudomonadati</taxon>
        <taxon>Pseudomonadota</taxon>
        <taxon>Alphaproteobacteria</taxon>
        <taxon>Rhodobacterales</taxon>
        <taxon>Roseobacteraceae</taxon>
        <taxon>Palleronia</taxon>
    </lineage>
</organism>
<dbReference type="AlphaFoldDB" id="A0A2W7NB10"/>
<gene>
    <name evidence="5" type="primary">prmC</name>
    <name evidence="8" type="ORF">LX81_01234</name>
</gene>
<comment type="caution">
    <text evidence="8">The sequence shown here is derived from an EMBL/GenBank/DDBJ whole genome shotgun (WGS) entry which is preliminary data.</text>
</comment>
<feature type="binding site" evidence="5">
    <location>
        <begin position="119"/>
        <end position="123"/>
    </location>
    <ligand>
        <name>S-adenosyl-L-methionine</name>
        <dbReference type="ChEBI" id="CHEBI:59789"/>
    </ligand>
</feature>
<dbReference type="InterPro" id="IPR002052">
    <property type="entry name" value="DNA_methylase_N6_adenine_CS"/>
</dbReference>
<dbReference type="NCBIfam" id="TIGR00536">
    <property type="entry name" value="hemK_fam"/>
    <property type="match status" value="1"/>
</dbReference>
<dbReference type="InterPro" id="IPR004556">
    <property type="entry name" value="HemK-like"/>
</dbReference>
<dbReference type="RefSeq" id="WP_234822508.1">
    <property type="nucleotide sequence ID" value="NZ_QKZL01000004.1"/>
</dbReference>
<feature type="binding site" evidence="5">
    <location>
        <position position="171"/>
    </location>
    <ligand>
        <name>S-adenosyl-L-methionine</name>
        <dbReference type="ChEBI" id="CHEBI:59789"/>
    </ligand>
</feature>
<dbReference type="PANTHER" id="PTHR18895:SF74">
    <property type="entry name" value="MTRF1L RELEASE FACTOR GLUTAMINE METHYLTRANSFERASE"/>
    <property type="match status" value="1"/>
</dbReference>
<dbReference type="PANTHER" id="PTHR18895">
    <property type="entry name" value="HEMK METHYLTRANSFERASE"/>
    <property type="match status" value="1"/>
</dbReference>
<evidence type="ECO:0000256" key="4">
    <source>
        <dbReference type="ARBA" id="ARBA00048391"/>
    </source>
</evidence>
<feature type="binding site" evidence="5">
    <location>
        <begin position="185"/>
        <end position="188"/>
    </location>
    <ligand>
        <name>substrate</name>
    </ligand>
</feature>
<dbReference type="InterPro" id="IPR040758">
    <property type="entry name" value="PrmC_N"/>
</dbReference>
<evidence type="ECO:0000313" key="8">
    <source>
        <dbReference type="EMBL" id="PZX17511.1"/>
    </source>
</evidence>
<evidence type="ECO:0000256" key="1">
    <source>
        <dbReference type="ARBA" id="ARBA00022603"/>
    </source>
</evidence>
<evidence type="ECO:0000313" key="9">
    <source>
        <dbReference type="Proteomes" id="UP000248916"/>
    </source>
</evidence>
<protein>
    <recommendedName>
        <fullName evidence="5">Release factor glutamine methyltransferase</fullName>
        <shortName evidence="5">RF MTase</shortName>
        <ecNumber evidence="5">2.1.1.297</ecNumber>
    </recommendedName>
    <alternativeName>
        <fullName evidence="5">N5-glutamine methyltransferase PrmC</fullName>
    </alternativeName>
    <alternativeName>
        <fullName evidence="5">Protein-(glutamine-N5) MTase PrmC</fullName>
    </alternativeName>
    <alternativeName>
        <fullName evidence="5">Protein-glutamine N-methyltransferase PrmC</fullName>
    </alternativeName>
</protein>
<dbReference type="InterPro" id="IPR050320">
    <property type="entry name" value="N5-glutamine_MTase"/>
</dbReference>